<name>A0A2S4KR93_9HYPO</name>
<dbReference type="InterPro" id="IPR015797">
    <property type="entry name" value="NUDIX_hydrolase-like_dom_sf"/>
</dbReference>
<gene>
    <name evidence="2" type="ORF">TPAR_07129</name>
</gene>
<dbReference type="AlphaFoldDB" id="A0A2S4KR93"/>
<dbReference type="CDD" id="cd02883">
    <property type="entry name" value="NUDIX_Hydrolase"/>
    <property type="match status" value="1"/>
</dbReference>
<dbReference type="Pfam" id="PF00293">
    <property type="entry name" value="NUDIX"/>
    <property type="match status" value="1"/>
</dbReference>
<comment type="caution">
    <text evidence="2">The sequence shown here is derived from an EMBL/GenBank/DDBJ whole genome shotgun (WGS) entry which is preliminary data.</text>
</comment>
<sequence>MAIRSPNVAIPAAPDTFQFPPSLARYNVSIPDYFRANASISGLIVGAVVFSGDHVLLIQRAASDFAPLMWEIPGGTCEAQRDPTVLHSLARELREETGLHLRSIKKFIDEVDFGDDRKPDFTWRKVTFEVEVEEGHGSGQSQSKGAITAAVKLDPNEHQNWGWASKREVEQGKWERGQLQSMEVQHATILAAFRNRGGPM</sequence>
<dbReference type="PANTHER" id="PTHR43736:SF1">
    <property type="entry name" value="DIHYDRONEOPTERIN TRIPHOSPHATE DIPHOSPHATASE"/>
    <property type="match status" value="1"/>
</dbReference>
<dbReference type="Proteomes" id="UP000237481">
    <property type="component" value="Unassembled WGS sequence"/>
</dbReference>
<reference evidence="2 3" key="1">
    <citation type="submission" date="2018-01" db="EMBL/GenBank/DDBJ databases">
        <title>Harnessing the power of phylogenomics to disentangle the directionality and signatures of interkingdom host jumping in the parasitic fungal genus Tolypocladium.</title>
        <authorList>
            <person name="Quandt C.A."/>
            <person name="Patterson W."/>
            <person name="Spatafora J.W."/>
        </authorList>
    </citation>
    <scope>NUCLEOTIDE SEQUENCE [LARGE SCALE GENOMIC DNA]</scope>
    <source>
        <strain evidence="2 3">NRBC 100945</strain>
    </source>
</reference>
<proteinExistence type="predicted"/>
<dbReference type="EMBL" id="PKSG01000822">
    <property type="protein sequence ID" value="POR32703.1"/>
    <property type="molecule type" value="Genomic_DNA"/>
</dbReference>
<dbReference type="PROSITE" id="PS51462">
    <property type="entry name" value="NUDIX"/>
    <property type="match status" value="1"/>
</dbReference>
<dbReference type="SUPFAM" id="SSF55811">
    <property type="entry name" value="Nudix"/>
    <property type="match status" value="1"/>
</dbReference>
<evidence type="ECO:0000313" key="2">
    <source>
        <dbReference type="EMBL" id="POR32703.1"/>
    </source>
</evidence>
<dbReference type="InterPro" id="IPR000086">
    <property type="entry name" value="NUDIX_hydrolase_dom"/>
</dbReference>
<dbReference type="OrthoDB" id="276276at2759"/>
<organism evidence="2 3">
    <name type="scientific">Tolypocladium paradoxum</name>
    <dbReference type="NCBI Taxonomy" id="94208"/>
    <lineage>
        <taxon>Eukaryota</taxon>
        <taxon>Fungi</taxon>
        <taxon>Dikarya</taxon>
        <taxon>Ascomycota</taxon>
        <taxon>Pezizomycotina</taxon>
        <taxon>Sordariomycetes</taxon>
        <taxon>Hypocreomycetidae</taxon>
        <taxon>Hypocreales</taxon>
        <taxon>Ophiocordycipitaceae</taxon>
        <taxon>Tolypocladium</taxon>
    </lineage>
</organism>
<evidence type="ECO:0000259" key="1">
    <source>
        <dbReference type="PROSITE" id="PS51462"/>
    </source>
</evidence>
<dbReference type="PANTHER" id="PTHR43736">
    <property type="entry name" value="ADP-RIBOSE PYROPHOSPHATASE"/>
    <property type="match status" value="1"/>
</dbReference>
<protein>
    <recommendedName>
        <fullName evidence="1">Nudix hydrolase domain-containing protein</fullName>
    </recommendedName>
</protein>
<evidence type="ECO:0000313" key="3">
    <source>
        <dbReference type="Proteomes" id="UP000237481"/>
    </source>
</evidence>
<dbReference type="Gene3D" id="3.90.79.10">
    <property type="entry name" value="Nucleoside Triphosphate Pyrophosphohydrolase"/>
    <property type="match status" value="1"/>
</dbReference>
<keyword evidence="3" id="KW-1185">Reference proteome</keyword>
<feature type="domain" description="Nudix hydrolase" evidence="1">
    <location>
        <begin position="40"/>
        <end position="192"/>
    </location>
</feature>
<accession>A0A2S4KR93</accession>